<evidence type="ECO:0000256" key="5">
    <source>
        <dbReference type="ARBA" id="ARBA00022989"/>
    </source>
</evidence>
<dbReference type="InterPro" id="IPR017871">
    <property type="entry name" value="ABC_transporter-like_CS"/>
</dbReference>
<dbReference type="AlphaFoldDB" id="A0AAD2ACQ0"/>
<dbReference type="PANTHER" id="PTHR45136">
    <property type="entry name" value="ABC TRANSPORTER DOMAIN-CONTAINING PROTEIN"/>
    <property type="match status" value="1"/>
</dbReference>
<evidence type="ECO:0000256" key="8">
    <source>
        <dbReference type="SAM" id="Phobius"/>
    </source>
</evidence>
<dbReference type="InterPro" id="IPR011527">
    <property type="entry name" value="ABC1_TM_dom"/>
</dbReference>
<comment type="similarity">
    <text evidence="1">Belongs to the ABC transporter superfamily. ABCB family. Multidrug resistance exporter (TC 3.A.1.201) subfamily.</text>
</comment>
<dbReference type="Pfam" id="PF00005">
    <property type="entry name" value="ABC_tran"/>
    <property type="match status" value="1"/>
</dbReference>
<organism evidence="11 12">
    <name type="scientific">Fraxinus pennsylvanica</name>
    <dbReference type="NCBI Taxonomy" id="56036"/>
    <lineage>
        <taxon>Eukaryota</taxon>
        <taxon>Viridiplantae</taxon>
        <taxon>Streptophyta</taxon>
        <taxon>Embryophyta</taxon>
        <taxon>Tracheophyta</taxon>
        <taxon>Spermatophyta</taxon>
        <taxon>Magnoliopsida</taxon>
        <taxon>eudicotyledons</taxon>
        <taxon>Gunneridae</taxon>
        <taxon>Pentapetalae</taxon>
        <taxon>asterids</taxon>
        <taxon>lamiids</taxon>
        <taxon>Lamiales</taxon>
        <taxon>Oleaceae</taxon>
        <taxon>Oleeae</taxon>
        <taxon>Fraxinus</taxon>
    </lineage>
</organism>
<keyword evidence="5 8" id="KW-1133">Transmembrane helix</keyword>
<feature type="domain" description="ABC transmembrane type-1" evidence="10">
    <location>
        <begin position="20"/>
        <end position="295"/>
    </location>
</feature>
<dbReference type="InterPro" id="IPR003439">
    <property type="entry name" value="ABC_transporter-like_ATP-bd"/>
</dbReference>
<evidence type="ECO:0000256" key="6">
    <source>
        <dbReference type="ARBA" id="ARBA00023136"/>
    </source>
</evidence>
<feature type="transmembrane region" description="Helical" evidence="8">
    <location>
        <begin position="231"/>
        <end position="254"/>
    </location>
</feature>
<keyword evidence="4" id="KW-0677">Repeat</keyword>
<sequence>MNAPEWKRALLGCLGDVEFGAVQPVNSYCMGAIISIYFIEDTSKLKSESRFYSIVFLGLGFISFFANLLQHYNFAIMGERLTKKVREEFLQNVLTFEVGWFDLDANTSAAVCTRLTTEANIIRSLVGDRISLLVQVFTNAAISYVLGLIVAWKVAIVMIAIQTLVISSFYSKGALMKRMSEYAQKAQNDGSQLASEAVANYRTITAFSSQKRRPLWRNSERPLETEHKQSWFSGVGLFTSQFLTTTSIALTFWYGGTLMSKGLLSSKNLFLAFFILMSTSKTIADPGTMTSDLSKGSSAIRSVFAILDRKSKIESNNPEASKIEKKLRDKIELKNVFFSYPSRPELMIFQDLSLKIEAEKTVAFLQFERLEIAYCISESGTDYFCGNHNENIVYGKEDATEAEIREAAMLANAHEFISSMEDGYQTYCGERGVQLSGGQKQRVALARAILKNPSILLLDEATTALDSLSENIVQEALEKMIVGKTCAIVAHRLSTIQKANWIMVIKNGKVVEKGSHHDLLSVGDHGAYYSLIKLQHGHSLESHE</sequence>
<keyword evidence="2" id="KW-0813">Transport</keyword>
<dbReference type="GO" id="GO:0140359">
    <property type="term" value="F:ABC-type transporter activity"/>
    <property type="evidence" value="ECO:0007669"/>
    <property type="project" value="InterPro"/>
</dbReference>
<dbReference type="InterPro" id="IPR036640">
    <property type="entry name" value="ABC1_TM_sf"/>
</dbReference>
<feature type="transmembrane region" description="Helical" evidence="8">
    <location>
        <begin position="20"/>
        <end position="39"/>
    </location>
</feature>
<dbReference type="Proteomes" id="UP000834106">
    <property type="component" value="Chromosome 21"/>
</dbReference>
<dbReference type="GO" id="GO:0016887">
    <property type="term" value="F:ATP hydrolysis activity"/>
    <property type="evidence" value="ECO:0007669"/>
    <property type="project" value="InterPro"/>
</dbReference>
<protein>
    <submittedName>
        <fullName evidence="11">Uncharacterized protein</fullName>
    </submittedName>
</protein>
<evidence type="ECO:0000256" key="4">
    <source>
        <dbReference type="ARBA" id="ARBA00022737"/>
    </source>
</evidence>
<proteinExistence type="inferred from homology"/>
<evidence type="ECO:0000256" key="2">
    <source>
        <dbReference type="ARBA" id="ARBA00022448"/>
    </source>
</evidence>
<evidence type="ECO:0000256" key="1">
    <source>
        <dbReference type="ARBA" id="ARBA00007577"/>
    </source>
</evidence>
<dbReference type="GO" id="GO:0016020">
    <property type="term" value="C:membrane"/>
    <property type="evidence" value="ECO:0007669"/>
    <property type="project" value="InterPro"/>
</dbReference>
<dbReference type="CDD" id="cd18578">
    <property type="entry name" value="ABC_6TM_Pgp_ABCB1_D2_like"/>
    <property type="match status" value="1"/>
</dbReference>
<dbReference type="PROSITE" id="PS50893">
    <property type="entry name" value="ABC_TRANSPORTER_2"/>
    <property type="match status" value="1"/>
</dbReference>
<evidence type="ECO:0000313" key="11">
    <source>
        <dbReference type="EMBL" id="CAI9785119.1"/>
    </source>
</evidence>
<evidence type="ECO:0000259" key="10">
    <source>
        <dbReference type="PROSITE" id="PS50929"/>
    </source>
</evidence>
<keyword evidence="3 8" id="KW-0812">Transmembrane</keyword>
<feature type="domain" description="ABC transporter" evidence="9">
    <location>
        <begin position="258"/>
        <end position="532"/>
    </location>
</feature>
<dbReference type="InterPro" id="IPR027417">
    <property type="entry name" value="P-loop_NTPase"/>
</dbReference>
<dbReference type="PANTHER" id="PTHR45136:SF2">
    <property type="entry name" value="ABC TRANSPORTER DOMAIN-CONTAINING PROTEIN"/>
    <property type="match status" value="1"/>
</dbReference>
<reference evidence="11" key="1">
    <citation type="submission" date="2023-05" db="EMBL/GenBank/DDBJ databases">
        <authorList>
            <person name="Huff M."/>
        </authorList>
    </citation>
    <scope>NUCLEOTIDE SEQUENCE</scope>
</reference>
<evidence type="ECO:0000256" key="7">
    <source>
        <dbReference type="ARBA" id="ARBA00023180"/>
    </source>
</evidence>
<evidence type="ECO:0000256" key="3">
    <source>
        <dbReference type="ARBA" id="ARBA00022692"/>
    </source>
</evidence>
<dbReference type="Pfam" id="PF00664">
    <property type="entry name" value="ABC_membrane"/>
    <property type="match status" value="1"/>
</dbReference>
<accession>A0AAD2ACQ0</accession>
<keyword evidence="6 8" id="KW-0472">Membrane</keyword>
<keyword evidence="12" id="KW-1185">Reference proteome</keyword>
<dbReference type="GO" id="GO:0005524">
    <property type="term" value="F:ATP binding"/>
    <property type="evidence" value="ECO:0007669"/>
    <property type="project" value="InterPro"/>
</dbReference>
<evidence type="ECO:0000259" key="9">
    <source>
        <dbReference type="PROSITE" id="PS50893"/>
    </source>
</evidence>
<dbReference type="Gene3D" id="1.20.1560.10">
    <property type="entry name" value="ABC transporter type 1, transmembrane domain"/>
    <property type="match status" value="2"/>
</dbReference>
<dbReference type="PROSITE" id="PS00211">
    <property type="entry name" value="ABC_TRANSPORTER_1"/>
    <property type="match status" value="1"/>
</dbReference>
<dbReference type="EMBL" id="OU503056">
    <property type="protein sequence ID" value="CAI9785119.1"/>
    <property type="molecule type" value="Genomic_DNA"/>
</dbReference>
<feature type="transmembrane region" description="Helical" evidence="8">
    <location>
        <begin position="141"/>
        <end position="170"/>
    </location>
</feature>
<dbReference type="Gene3D" id="3.40.50.300">
    <property type="entry name" value="P-loop containing nucleotide triphosphate hydrolases"/>
    <property type="match status" value="2"/>
</dbReference>
<keyword evidence="7" id="KW-0325">Glycoprotein</keyword>
<evidence type="ECO:0000313" key="12">
    <source>
        <dbReference type="Proteomes" id="UP000834106"/>
    </source>
</evidence>
<feature type="transmembrane region" description="Helical" evidence="8">
    <location>
        <begin position="51"/>
        <end position="69"/>
    </location>
</feature>
<dbReference type="PROSITE" id="PS50929">
    <property type="entry name" value="ABC_TM1F"/>
    <property type="match status" value="1"/>
</dbReference>
<name>A0AAD2ACQ0_9LAMI</name>
<gene>
    <name evidence="11" type="ORF">FPE_LOCUS32549</name>
</gene>
<dbReference type="SUPFAM" id="SSF90123">
    <property type="entry name" value="ABC transporter transmembrane region"/>
    <property type="match status" value="1"/>
</dbReference>
<dbReference type="SUPFAM" id="SSF52540">
    <property type="entry name" value="P-loop containing nucleoside triphosphate hydrolases"/>
    <property type="match status" value="1"/>
</dbReference>